<evidence type="ECO:0000313" key="6">
    <source>
        <dbReference type="EMBL" id="UUX33822.1"/>
    </source>
</evidence>
<dbReference type="Gene3D" id="3.30.1490.20">
    <property type="entry name" value="ATP-grasp fold, A domain"/>
    <property type="match status" value="1"/>
</dbReference>
<keyword evidence="2" id="KW-0658">Purine biosynthesis</keyword>
<dbReference type="InterPro" id="IPR003135">
    <property type="entry name" value="ATP-grasp_carboxylate-amine"/>
</dbReference>
<dbReference type="Gene3D" id="3.30.470.20">
    <property type="entry name" value="ATP-grasp fold, B domain"/>
    <property type="match status" value="1"/>
</dbReference>
<reference evidence="6 7" key="1">
    <citation type="submission" date="2022-08" db="EMBL/GenBank/DDBJ databases">
        <title>Aerococcaceae sp. nov isolated from spoiled eye mask.</title>
        <authorList>
            <person name="Zhou G."/>
            <person name="Xie X.-B."/>
            <person name="Shi Q.-S."/>
            <person name="Wang Y.-S."/>
            <person name="Wen X."/>
            <person name="Peng H."/>
            <person name="Yang X.-J."/>
            <person name="Tao H.-B."/>
            <person name="Huang X.-M."/>
        </authorList>
    </citation>
    <scope>NUCLEOTIDE SEQUENCE [LARGE SCALE GENOMIC DNA]</scope>
    <source>
        <strain evidence="7">DM20194951</strain>
    </source>
</reference>
<dbReference type="PANTHER" id="PTHR11609:SF5">
    <property type="entry name" value="PHOSPHORIBOSYLAMINOIMIDAZOLE CARBOXYLASE"/>
    <property type="match status" value="1"/>
</dbReference>
<protein>
    <submittedName>
        <fullName evidence="6">ATP-grasp domain-containing protein</fullName>
    </submittedName>
</protein>
<evidence type="ECO:0000313" key="7">
    <source>
        <dbReference type="Proteomes" id="UP001315967"/>
    </source>
</evidence>
<dbReference type="PROSITE" id="PS50975">
    <property type="entry name" value="ATP_GRASP"/>
    <property type="match status" value="1"/>
</dbReference>
<dbReference type="RefSeq" id="WP_313793324.1">
    <property type="nucleotide sequence ID" value="NZ_CP102453.1"/>
</dbReference>
<keyword evidence="3 4" id="KW-0067">ATP-binding</keyword>
<dbReference type="EMBL" id="CP102453">
    <property type="protein sequence ID" value="UUX33822.1"/>
    <property type="molecule type" value="Genomic_DNA"/>
</dbReference>
<proteinExistence type="predicted"/>
<keyword evidence="1 4" id="KW-0547">Nucleotide-binding</keyword>
<dbReference type="Proteomes" id="UP001315967">
    <property type="component" value="Chromosome"/>
</dbReference>
<dbReference type="SUPFAM" id="SSF56059">
    <property type="entry name" value="Glutathione synthetase ATP-binding domain-like"/>
    <property type="match status" value="1"/>
</dbReference>
<evidence type="ECO:0000259" key="5">
    <source>
        <dbReference type="PROSITE" id="PS50975"/>
    </source>
</evidence>
<dbReference type="Pfam" id="PF02222">
    <property type="entry name" value="ATP-grasp"/>
    <property type="match status" value="1"/>
</dbReference>
<feature type="domain" description="ATP-grasp" evidence="5">
    <location>
        <begin position="111"/>
        <end position="298"/>
    </location>
</feature>
<gene>
    <name evidence="6" type="ORF">NRE15_13175</name>
</gene>
<dbReference type="InterPro" id="IPR013815">
    <property type="entry name" value="ATP_grasp_subdomain_1"/>
</dbReference>
<keyword evidence="7" id="KW-1185">Reference proteome</keyword>
<accession>A0ABY5P551</accession>
<evidence type="ECO:0000256" key="2">
    <source>
        <dbReference type="ARBA" id="ARBA00022755"/>
    </source>
</evidence>
<sequence>MPEKHYPGETVGIIGNSMASALLAQSAGKLGYRVASLVTTELNPVRQFSSWQTVTQRLTDEVLQQFGSRVDVIVTEKNLLTNRDYLLLNELTDLPLSEDLIAITTDRLIEKAYLDSIKALVAPFSMVTNLSDIKEAVEYIGFPCILKTTQRHTDHAHDHIVLYSEDDFPEAEAKVEESTCILEAWIPAEKKASLTVIRNERGEVLIYPIFEVIQSETTGTQVRYPASVQAPIEQEINRLGLMIAESLNLIGSLTIQFLITSAGVIYINNASIGLNEEAIFTIGSMSQSHFDVSLRALVGLPLPELRPLSKAAIAIPIASLNTEKVLTQYMLRTDWSFVLFNPMGNQPQDLMGHVIITGDTIAGCERQIELTEINRFDD</sequence>
<evidence type="ECO:0000256" key="3">
    <source>
        <dbReference type="ARBA" id="ARBA00022840"/>
    </source>
</evidence>
<name>A0ABY5P551_9LACT</name>
<dbReference type="PANTHER" id="PTHR11609">
    <property type="entry name" value="PURINE BIOSYNTHESIS PROTEIN 6/7, PUR6/7"/>
    <property type="match status" value="1"/>
</dbReference>
<evidence type="ECO:0000256" key="4">
    <source>
        <dbReference type="PROSITE-ProRule" id="PRU00409"/>
    </source>
</evidence>
<dbReference type="InterPro" id="IPR011761">
    <property type="entry name" value="ATP-grasp"/>
</dbReference>
<evidence type="ECO:0000256" key="1">
    <source>
        <dbReference type="ARBA" id="ARBA00022741"/>
    </source>
</evidence>
<dbReference type="Gene3D" id="3.40.50.20">
    <property type="match status" value="1"/>
</dbReference>
<organism evidence="6 7">
    <name type="scientific">Fundicoccus culcitae</name>
    <dbReference type="NCBI Taxonomy" id="2969821"/>
    <lineage>
        <taxon>Bacteria</taxon>
        <taxon>Bacillati</taxon>
        <taxon>Bacillota</taxon>
        <taxon>Bacilli</taxon>
        <taxon>Lactobacillales</taxon>
        <taxon>Aerococcaceae</taxon>
        <taxon>Fundicoccus</taxon>
    </lineage>
</organism>